<dbReference type="EMBL" id="PYAS01000011">
    <property type="protein sequence ID" value="PSL25702.1"/>
    <property type="molecule type" value="Genomic_DNA"/>
</dbReference>
<evidence type="ECO:0008006" key="3">
    <source>
        <dbReference type="Google" id="ProtNLM"/>
    </source>
</evidence>
<dbReference type="Proteomes" id="UP000241964">
    <property type="component" value="Unassembled WGS sequence"/>
</dbReference>
<evidence type="ECO:0000313" key="1">
    <source>
        <dbReference type="EMBL" id="PSL25702.1"/>
    </source>
</evidence>
<sequence>MKVLYSLTVVALLLSCKKKEADPHLLPGEGIAIDLSPYPTPHSPLYFRLSTPLKCGEEQILSNVKISVQAATTTESPDFQQCENPRPESQSSITLYPGSKVTLDVSFYHDIAQILFFASAYSQKAEPIGLCEIILYDHEGRVIEKIEIPEDREYKQRILVTTKNLGQLKEIAVICRSGLAYLGEMYLYKKPLDL</sequence>
<dbReference type="RefSeq" id="WP_146151583.1">
    <property type="nucleotide sequence ID" value="NZ_PYAS01000011.1"/>
</dbReference>
<name>A0A2P8FVF3_9BACT</name>
<protein>
    <recommendedName>
        <fullName evidence="3">Lipoprotein</fullName>
    </recommendedName>
</protein>
<accession>A0A2P8FVF3</accession>
<gene>
    <name evidence="1" type="ORF">CLV60_111153</name>
</gene>
<dbReference type="PROSITE" id="PS51257">
    <property type="entry name" value="PROKAR_LIPOPROTEIN"/>
    <property type="match status" value="1"/>
</dbReference>
<dbReference type="AlphaFoldDB" id="A0A2P8FVF3"/>
<keyword evidence="2" id="KW-1185">Reference proteome</keyword>
<evidence type="ECO:0000313" key="2">
    <source>
        <dbReference type="Proteomes" id="UP000241964"/>
    </source>
</evidence>
<reference evidence="1 2" key="1">
    <citation type="submission" date="2018-03" db="EMBL/GenBank/DDBJ databases">
        <title>Genomic Encyclopedia of Archaeal and Bacterial Type Strains, Phase II (KMG-II): from individual species to whole genera.</title>
        <authorList>
            <person name="Goeker M."/>
        </authorList>
    </citation>
    <scope>NUCLEOTIDE SEQUENCE [LARGE SCALE GENOMIC DNA]</scope>
    <source>
        <strain evidence="1 2">DSM 29057</strain>
    </source>
</reference>
<organism evidence="1 2">
    <name type="scientific">Dyadobacter jiangsuensis</name>
    <dbReference type="NCBI Taxonomy" id="1591085"/>
    <lineage>
        <taxon>Bacteria</taxon>
        <taxon>Pseudomonadati</taxon>
        <taxon>Bacteroidota</taxon>
        <taxon>Cytophagia</taxon>
        <taxon>Cytophagales</taxon>
        <taxon>Spirosomataceae</taxon>
        <taxon>Dyadobacter</taxon>
    </lineage>
</organism>
<comment type="caution">
    <text evidence="1">The sequence shown here is derived from an EMBL/GenBank/DDBJ whole genome shotgun (WGS) entry which is preliminary data.</text>
</comment>
<proteinExistence type="predicted"/>